<dbReference type="Proteomes" id="UP001359485">
    <property type="component" value="Unassembled WGS sequence"/>
</dbReference>
<dbReference type="InterPro" id="IPR002018">
    <property type="entry name" value="CarbesteraseB"/>
</dbReference>
<dbReference type="PANTHER" id="PTHR43142:SF1">
    <property type="entry name" value="CARBOXYLIC ESTER HYDROLASE"/>
    <property type="match status" value="1"/>
</dbReference>
<accession>A0ABR1B0N3</accession>
<evidence type="ECO:0000256" key="1">
    <source>
        <dbReference type="ARBA" id="ARBA00005964"/>
    </source>
</evidence>
<evidence type="ECO:0000256" key="3">
    <source>
        <dbReference type="ARBA" id="ARBA00022801"/>
    </source>
</evidence>
<dbReference type="EMBL" id="JAWJWF010000005">
    <property type="protein sequence ID" value="KAK6632219.1"/>
    <property type="molecule type" value="Genomic_DNA"/>
</dbReference>
<dbReference type="InterPro" id="IPR029058">
    <property type="entry name" value="AB_hydrolase_fold"/>
</dbReference>
<organism evidence="7 8">
    <name type="scientific">Polyplax serrata</name>
    <name type="common">Common mouse louse</name>
    <dbReference type="NCBI Taxonomy" id="468196"/>
    <lineage>
        <taxon>Eukaryota</taxon>
        <taxon>Metazoa</taxon>
        <taxon>Ecdysozoa</taxon>
        <taxon>Arthropoda</taxon>
        <taxon>Hexapoda</taxon>
        <taxon>Insecta</taxon>
        <taxon>Pterygota</taxon>
        <taxon>Neoptera</taxon>
        <taxon>Paraneoptera</taxon>
        <taxon>Psocodea</taxon>
        <taxon>Troctomorpha</taxon>
        <taxon>Phthiraptera</taxon>
        <taxon>Anoplura</taxon>
        <taxon>Polyplacidae</taxon>
        <taxon>Polyplax</taxon>
    </lineage>
</organism>
<evidence type="ECO:0000256" key="5">
    <source>
        <dbReference type="RuleBase" id="RU361235"/>
    </source>
</evidence>
<dbReference type="PROSITE" id="PS00941">
    <property type="entry name" value="CARBOXYLESTERASE_B_2"/>
    <property type="match status" value="1"/>
</dbReference>
<keyword evidence="3 5" id="KW-0378">Hydrolase</keyword>
<keyword evidence="8" id="KW-1185">Reference proteome</keyword>
<keyword evidence="4" id="KW-0325">Glycoprotein</keyword>
<dbReference type="EC" id="3.1.1.-" evidence="5"/>
<keyword evidence="2" id="KW-0719">Serine esterase</keyword>
<keyword evidence="5" id="KW-0732">Signal</keyword>
<proteinExistence type="inferred from homology"/>
<dbReference type="SUPFAM" id="SSF53474">
    <property type="entry name" value="alpha/beta-Hydrolases"/>
    <property type="match status" value="1"/>
</dbReference>
<dbReference type="InterPro" id="IPR019826">
    <property type="entry name" value="Carboxylesterase_B_AS"/>
</dbReference>
<evidence type="ECO:0000256" key="4">
    <source>
        <dbReference type="ARBA" id="ARBA00023180"/>
    </source>
</evidence>
<evidence type="ECO:0000256" key="2">
    <source>
        <dbReference type="ARBA" id="ARBA00022487"/>
    </source>
</evidence>
<evidence type="ECO:0000313" key="8">
    <source>
        <dbReference type="Proteomes" id="UP001359485"/>
    </source>
</evidence>
<gene>
    <name evidence="7" type="ORF">RUM44_007250</name>
</gene>
<name>A0ABR1B0N3_POLSC</name>
<dbReference type="Gene3D" id="3.40.50.1820">
    <property type="entry name" value="alpha/beta hydrolase"/>
    <property type="match status" value="1"/>
</dbReference>
<feature type="chain" id="PRO_5044987151" description="Carboxylic ester hydrolase" evidence="5">
    <location>
        <begin position="20"/>
        <end position="609"/>
    </location>
</feature>
<dbReference type="Pfam" id="PF00135">
    <property type="entry name" value="COesterase"/>
    <property type="match status" value="1"/>
</dbReference>
<feature type="domain" description="Carboxylesterase type B" evidence="6">
    <location>
        <begin position="35"/>
        <end position="576"/>
    </location>
</feature>
<feature type="signal peptide" evidence="5">
    <location>
        <begin position="1"/>
        <end position="19"/>
    </location>
</feature>
<evidence type="ECO:0000259" key="6">
    <source>
        <dbReference type="Pfam" id="PF00135"/>
    </source>
</evidence>
<dbReference type="PANTHER" id="PTHR43142">
    <property type="entry name" value="CARBOXYLIC ESTER HYDROLASE"/>
    <property type="match status" value="1"/>
</dbReference>
<sequence>MRNLVAAVLIFGFVQVLHGYTVIPATFRGFDEKHLQVSTTSGFVKGFLGATCRNRKEFAGFRGIPYAEPPVGKLRFRDPVPVSSWKGVYNATFQRPGCMQGSFDNNGGPADIFSEDCLYLNVYTPNVKYLEDDKTPLKAVMVFIHGGAFIMGSSSERETAPDFLVEQDVVLVTLNYRLGAFGFLSLQNENVPGNAGLKDQNLALKWVQKNIRAFGGDPNKVTIFGESAGSVSVHYHILSKASAGLFQGAIMESGSVLSSWAHASPSTSLQKAKKLAGNLKCKKTGKVNQIFECLQKIPADLLAKSQQQVLSLQDLTSMNVIAFEPTTEPNYPGAFMSDSPSDLLFSGNFTKVPTIIGSNSHEGLVLYPAFRNNSLTGLLLTLLGMDLSRLAPAQLNLRPFSVVASKVHQAISRFYFENKIINENQMPKIFELIGDVNFIIPIQLATSLMAEHSSFPVYNYHFTYDGGYGIYKASTNMLDVPGVSHADELGYLFYTPGFHNNCAGGSNKPGPKDELMIDRMTRMWTNFAKTGNPTPDVEDIIPKKWLPFTPKSKNYFDIGENLVSSLDLKLDTLAFWNGILKAVLGDKNKKIGELVEEEVEPPNTLTLSW</sequence>
<reference evidence="7 8" key="1">
    <citation type="submission" date="2023-09" db="EMBL/GenBank/DDBJ databases">
        <title>Genomes of two closely related lineages of the louse Polyplax serrata with different host specificities.</title>
        <authorList>
            <person name="Martinu J."/>
            <person name="Tarabai H."/>
            <person name="Stefka J."/>
            <person name="Hypsa V."/>
        </authorList>
    </citation>
    <scope>NUCLEOTIDE SEQUENCE [LARGE SCALE GENOMIC DNA]</scope>
    <source>
        <strain evidence="7">98ZLc_SE</strain>
    </source>
</reference>
<protein>
    <recommendedName>
        <fullName evidence="5">Carboxylic ester hydrolase</fullName>
        <ecNumber evidence="5">3.1.1.-</ecNumber>
    </recommendedName>
</protein>
<evidence type="ECO:0000313" key="7">
    <source>
        <dbReference type="EMBL" id="KAK6632219.1"/>
    </source>
</evidence>
<dbReference type="PROSITE" id="PS00122">
    <property type="entry name" value="CARBOXYLESTERASE_B_1"/>
    <property type="match status" value="1"/>
</dbReference>
<comment type="caution">
    <text evidence="7">The sequence shown here is derived from an EMBL/GenBank/DDBJ whole genome shotgun (WGS) entry which is preliminary data.</text>
</comment>
<comment type="similarity">
    <text evidence="1 5">Belongs to the type-B carboxylesterase/lipase family.</text>
</comment>
<dbReference type="InterPro" id="IPR019819">
    <property type="entry name" value="Carboxylesterase_B_CS"/>
</dbReference>